<dbReference type="EMBL" id="WELI01000001">
    <property type="protein sequence ID" value="KAB7733270.1"/>
    <property type="molecule type" value="Genomic_DNA"/>
</dbReference>
<dbReference type="Proteomes" id="UP000488299">
    <property type="component" value="Unassembled WGS sequence"/>
</dbReference>
<dbReference type="Pfam" id="PF13683">
    <property type="entry name" value="rve_3"/>
    <property type="match status" value="1"/>
</dbReference>
<dbReference type="AlphaFoldDB" id="A0A7J5U7W3"/>
<protein>
    <submittedName>
        <fullName evidence="2">Transposase</fullName>
    </submittedName>
</protein>
<dbReference type="InterPro" id="IPR001584">
    <property type="entry name" value="Integrase_cat-core"/>
</dbReference>
<comment type="caution">
    <text evidence="2">The sequence shown here is derived from an EMBL/GenBank/DDBJ whole genome shotgun (WGS) entry which is preliminary data.</text>
</comment>
<name>A0A7J5U7W3_9BACT</name>
<feature type="domain" description="Integrase catalytic" evidence="1">
    <location>
        <begin position="16"/>
        <end position="58"/>
    </location>
</feature>
<accession>A0A7J5U7W3</accession>
<proteinExistence type="predicted"/>
<organism evidence="2 3">
    <name type="scientific">Rudanella paleaurantiibacter</name>
    <dbReference type="NCBI Taxonomy" id="2614655"/>
    <lineage>
        <taxon>Bacteria</taxon>
        <taxon>Pseudomonadati</taxon>
        <taxon>Bacteroidota</taxon>
        <taxon>Cytophagia</taxon>
        <taxon>Cytophagales</taxon>
        <taxon>Cytophagaceae</taxon>
        <taxon>Rudanella</taxon>
    </lineage>
</organism>
<dbReference type="GO" id="GO:0015074">
    <property type="term" value="P:DNA integration"/>
    <property type="evidence" value="ECO:0007669"/>
    <property type="project" value="InterPro"/>
</dbReference>
<keyword evidence="3" id="KW-1185">Reference proteome</keyword>
<evidence type="ECO:0000313" key="3">
    <source>
        <dbReference type="Proteomes" id="UP000488299"/>
    </source>
</evidence>
<gene>
    <name evidence="2" type="ORF">F5984_00775</name>
</gene>
<sequence>MSSFITGGSGACIWADDPYDNAYAESLWGRLKAELLKDGVFLSAEDVRTEVLAYIEGYYN</sequence>
<evidence type="ECO:0000313" key="2">
    <source>
        <dbReference type="EMBL" id="KAB7733270.1"/>
    </source>
</evidence>
<reference evidence="2 3" key="1">
    <citation type="submission" date="2019-10" db="EMBL/GenBank/DDBJ databases">
        <title>Rudanella paleaurantiibacter sp. nov., isolated from sludge.</title>
        <authorList>
            <person name="Xu S.Q."/>
        </authorList>
    </citation>
    <scope>NUCLEOTIDE SEQUENCE [LARGE SCALE GENOMIC DNA]</scope>
    <source>
        <strain evidence="2 3">HX-22-17</strain>
    </source>
</reference>
<evidence type="ECO:0000259" key="1">
    <source>
        <dbReference type="Pfam" id="PF13683"/>
    </source>
</evidence>